<dbReference type="PANTHER" id="PTHR43861">
    <property type="entry name" value="TRANS-ACONITATE 2-METHYLTRANSFERASE-RELATED"/>
    <property type="match status" value="1"/>
</dbReference>
<dbReference type="AlphaFoldDB" id="A0A817TJW7"/>
<dbReference type="GO" id="GO:0032259">
    <property type="term" value="P:methylation"/>
    <property type="evidence" value="ECO:0007669"/>
    <property type="project" value="UniProtKB-KW"/>
</dbReference>
<sequence>MNSDSFSQETHEQAAAFDHIAEQYEVVFGLNKNHMAAVSWLLERLPPNSHILDIGSGTGVPTARLLFDAGHKVTGIDISSEMVRIAKYNVPTATFLQADAANVTFPPASFYAITAFFSLLMLRRDCIESTLQKLKTMLQPPSYFILSMVEGDFDYKKIPFLSQSLHVSAYPRDVIARQLENLSFTIFDSHAVQFQANEHTPTETQLFFFCQYQKSGNHLNLKLEFNKFFEWILIIAMRKIRDFNSRGNSGLQSSGVQWSPVESNGVQWSPMESNGVQWSPMESNGVKWSPMESNGVQWSPMESNGVQWSPMESIGVQWSPMESSEVV</sequence>
<evidence type="ECO:0000313" key="5">
    <source>
        <dbReference type="Proteomes" id="UP000663833"/>
    </source>
</evidence>
<evidence type="ECO:0000256" key="2">
    <source>
        <dbReference type="ARBA" id="ARBA00022679"/>
    </source>
</evidence>
<dbReference type="SUPFAM" id="SSF53335">
    <property type="entry name" value="S-adenosyl-L-methionine-dependent methyltransferases"/>
    <property type="match status" value="1"/>
</dbReference>
<dbReference type="InterPro" id="IPR029063">
    <property type="entry name" value="SAM-dependent_MTases_sf"/>
</dbReference>
<accession>A0A817TJW7</accession>
<proteinExistence type="predicted"/>
<dbReference type="CDD" id="cd02440">
    <property type="entry name" value="AdoMet_MTases"/>
    <property type="match status" value="1"/>
</dbReference>
<dbReference type="Pfam" id="PF13649">
    <property type="entry name" value="Methyltransf_25"/>
    <property type="match status" value="1"/>
</dbReference>
<dbReference type="GO" id="GO:0008168">
    <property type="term" value="F:methyltransferase activity"/>
    <property type="evidence" value="ECO:0007669"/>
    <property type="project" value="UniProtKB-KW"/>
</dbReference>
<dbReference type="Proteomes" id="UP000663833">
    <property type="component" value="Unassembled WGS sequence"/>
</dbReference>
<reference evidence="4" key="1">
    <citation type="submission" date="2021-02" db="EMBL/GenBank/DDBJ databases">
        <authorList>
            <person name="Nowell W R."/>
        </authorList>
    </citation>
    <scope>NUCLEOTIDE SEQUENCE</scope>
</reference>
<gene>
    <name evidence="4" type="ORF">LUA448_LOCUS9722</name>
</gene>
<comment type="caution">
    <text evidence="4">The sequence shown here is derived from an EMBL/GenBank/DDBJ whole genome shotgun (WGS) entry which is preliminary data.</text>
</comment>
<dbReference type="PANTHER" id="PTHR43861:SF1">
    <property type="entry name" value="TRANS-ACONITATE 2-METHYLTRANSFERASE"/>
    <property type="match status" value="1"/>
</dbReference>
<evidence type="ECO:0000259" key="3">
    <source>
        <dbReference type="Pfam" id="PF13649"/>
    </source>
</evidence>
<keyword evidence="1" id="KW-0489">Methyltransferase</keyword>
<name>A0A817TJW7_9BILA</name>
<keyword evidence="2" id="KW-0808">Transferase</keyword>
<dbReference type="EMBL" id="CAJNYD010001115">
    <property type="protein sequence ID" value="CAF3318668.1"/>
    <property type="molecule type" value="Genomic_DNA"/>
</dbReference>
<dbReference type="Gene3D" id="3.40.50.150">
    <property type="entry name" value="Vaccinia Virus protein VP39"/>
    <property type="match status" value="1"/>
</dbReference>
<feature type="domain" description="Methyltransferase" evidence="3">
    <location>
        <begin position="51"/>
        <end position="140"/>
    </location>
</feature>
<protein>
    <recommendedName>
        <fullName evidence="3">Methyltransferase domain-containing protein</fullName>
    </recommendedName>
</protein>
<evidence type="ECO:0000313" key="4">
    <source>
        <dbReference type="EMBL" id="CAF3318668.1"/>
    </source>
</evidence>
<evidence type="ECO:0000256" key="1">
    <source>
        <dbReference type="ARBA" id="ARBA00022603"/>
    </source>
</evidence>
<organism evidence="4 5">
    <name type="scientific">Rotaria socialis</name>
    <dbReference type="NCBI Taxonomy" id="392032"/>
    <lineage>
        <taxon>Eukaryota</taxon>
        <taxon>Metazoa</taxon>
        <taxon>Spiralia</taxon>
        <taxon>Gnathifera</taxon>
        <taxon>Rotifera</taxon>
        <taxon>Eurotatoria</taxon>
        <taxon>Bdelloidea</taxon>
        <taxon>Philodinida</taxon>
        <taxon>Philodinidae</taxon>
        <taxon>Rotaria</taxon>
    </lineage>
</organism>
<dbReference type="InterPro" id="IPR041698">
    <property type="entry name" value="Methyltransf_25"/>
</dbReference>